<evidence type="ECO:0000313" key="3">
    <source>
        <dbReference type="EMBL" id="BBX46133.1"/>
    </source>
</evidence>
<evidence type="ECO:0000313" key="4">
    <source>
        <dbReference type="Proteomes" id="UP000465866"/>
    </source>
</evidence>
<feature type="chain" id="PRO_5029851027" description="Lipoprotein" evidence="2">
    <location>
        <begin position="21"/>
        <end position="199"/>
    </location>
</feature>
<proteinExistence type="predicted"/>
<dbReference type="RefSeq" id="WP_163776334.1">
    <property type="nucleotide sequence ID" value="NZ_AP022569.1"/>
</dbReference>
<reference evidence="3 4" key="1">
    <citation type="journal article" date="2019" name="Emerg. Microbes Infect.">
        <title>Comprehensive subspecies identification of 175 nontuberculous mycobacteria species based on 7547 genomic profiles.</title>
        <authorList>
            <person name="Matsumoto Y."/>
            <person name="Kinjo T."/>
            <person name="Motooka D."/>
            <person name="Nabeya D."/>
            <person name="Jung N."/>
            <person name="Uechi K."/>
            <person name="Horii T."/>
            <person name="Iida T."/>
            <person name="Fujita J."/>
            <person name="Nakamura S."/>
        </authorList>
    </citation>
    <scope>NUCLEOTIDE SEQUENCE [LARGE SCALE GENOMIC DNA]</scope>
    <source>
        <strain evidence="3 4">JCM 12404</strain>
    </source>
</reference>
<evidence type="ECO:0000256" key="1">
    <source>
        <dbReference type="SAM" id="MobiDB-lite"/>
    </source>
</evidence>
<feature type="signal peptide" evidence="2">
    <location>
        <begin position="1"/>
        <end position="20"/>
    </location>
</feature>
<dbReference type="EMBL" id="AP022569">
    <property type="protein sequence ID" value="BBX46133.1"/>
    <property type="molecule type" value="Genomic_DNA"/>
</dbReference>
<name>A0A7I7KW26_9MYCO</name>
<feature type="region of interest" description="Disordered" evidence="1">
    <location>
        <begin position="55"/>
        <end position="75"/>
    </location>
</feature>
<dbReference type="Proteomes" id="UP000465866">
    <property type="component" value="Chromosome"/>
</dbReference>
<organism evidence="3 4">
    <name type="scientific">Mycobacterium cookii</name>
    <dbReference type="NCBI Taxonomy" id="1775"/>
    <lineage>
        <taxon>Bacteria</taxon>
        <taxon>Bacillati</taxon>
        <taxon>Actinomycetota</taxon>
        <taxon>Actinomycetes</taxon>
        <taxon>Mycobacteriales</taxon>
        <taxon>Mycobacteriaceae</taxon>
        <taxon>Mycobacterium</taxon>
    </lineage>
</organism>
<dbReference type="AlphaFoldDB" id="A0A7I7KW26"/>
<gene>
    <name evidence="3" type="ORF">MCOO_21480</name>
</gene>
<dbReference type="PROSITE" id="PS51257">
    <property type="entry name" value="PROKAR_LIPOPROTEIN"/>
    <property type="match status" value="1"/>
</dbReference>
<evidence type="ECO:0008006" key="5">
    <source>
        <dbReference type="Google" id="ProtNLM"/>
    </source>
</evidence>
<sequence>MRVAVAVTCALVSASAGCSARSPVSAPASALAVAPLPAISDESISGIGASRTHWDASHMPNPASNNGSDYGDQPGLPSYLTPSGAVYSDVDDQGTGRIQFYDLNLLPVDGAEMLRRVRKELPADAKVAWDLTFDQCYRLAFNSPTLQAAGGYMADVQFEYIQQDGSRRSSPDAYNHAWIWLDKAGSPPNRENDCSMWTS</sequence>
<protein>
    <recommendedName>
        <fullName evidence="5">Lipoprotein</fullName>
    </recommendedName>
</protein>
<keyword evidence="2" id="KW-0732">Signal</keyword>
<evidence type="ECO:0000256" key="2">
    <source>
        <dbReference type="SAM" id="SignalP"/>
    </source>
</evidence>
<keyword evidence="4" id="KW-1185">Reference proteome</keyword>
<dbReference type="KEGG" id="mcoo:MCOO_21480"/>
<accession>A0A7I7KW26</accession>